<dbReference type="InterPro" id="IPR029026">
    <property type="entry name" value="tRNA_m1G_MTases_N"/>
</dbReference>
<dbReference type="SUPFAM" id="SSF75217">
    <property type="entry name" value="alpha/beta knot"/>
    <property type="match status" value="1"/>
</dbReference>
<dbReference type="NCBIfam" id="TIGR00046">
    <property type="entry name" value="RsmE family RNA methyltransferase"/>
    <property type="match status" value="1"/>
</dbReference>
<evidence type="ECO:0000256" key="10">
    <source>
        <dbReference type="PIRNR" id="PIRNR015601"/>
    </source>
</evidence>
<keyword evidence="3 10" id="KW-0963">Cytoplasm</keyword>
<evidence type="ECO:0000256" key="1">
    <source>
        <dbReference type="ARBA" id="ARBA00004496"/>
    </source>
</evidence>
<feature type="domain" description="Ribosomal RNA small subunit methyltransferase E PUA-like" evidence="12">
    <location>
        <begin position="18"/>
        <end position="60"/>
    </location>
</feature>
<gene>
    <name evidence="13" type="ORF">O6B32_08130</name>
</gene>
<evidence type="ECO:0000259" key="12">
    <source>
        <dbReference type="Pfam" id="PF20260"/>
    </source>
</evidence>
<comment type="catalytic activity">
    <reaction evidence="9 10">
        <text>uridine(1498) in 16S rRNA + S-adenosyl-L-methionine = N(3)-methyluridine(1498) in 16S rRNA + S-adenosyl-L-homocysteine + H(+)</text>
        <dbReference type="Rhea" id="RHEA:42920"/>
        <dbReference type="Rhea" id="RHEA-COMP:10283"/>
        <dbReference type="Rhea" id="RHEA-COMP:10284"/>
        <dbReference type="ChEBI" id="CHEBI:15378"/>
        <dbReference type="ChEBI" id="CHEBI:57856"/>
        <dbReference type="ChEBI" id="CHEBI:59789"/>
        <dbReference type="ChEBI" id="CHEBI:65315"/>
        <dbReference type="ChEBI" id="CHEBI:74502"/>
        <dbReference type="EC" id="2.1.1.193"/>
    </reaction>
</comment>
<keyword evidence="7 10" id="KW-0949">S-adenosyl-L-methionine</keyword>
<dbReference type="PIRSF" id="PIRSF015601">
    <property type="entry name" value="MTase_slr0722"/>
    <property type="match status" value="1"/>
</dbReference>
<name>A0A9Q4PSW7_9BACT</name>
<evidence type="ECO:0000259" key="11">
    <source>
        <dbReference type="Pfam" id="PF04452"/>
    </source>
</evidence>
<comment type="subcellular location">
    <subcellularLocation>
        <location evidence="1 10">Cytoplasm</location>
    </subcellularLocation>
</comment>
<dbReference type="GO" id="GO:0070042">
    <property type="term" value="F:rRNA (uridine-N3-)-methyltransferase activity"/>
    <property type="evidence" value="ECO:0007669"/>
    <property type="project" value="TreeGrafter"/>
</dbReference>
<dbReference type="EC" id="2.1.1.193" evidence="10"/>
<dbReference type="PANTHER" id="PTHR30027:SF3">
    <property type="entry name" value="16S RRNA (URACIL(1498)-N(3))-METHYLTRANSFERASE"/>
    <property type="match status" value="1"/>
</dbReference>
<reference evidence="13" key="1">
    <citation type="submission" date="2022-12" db="EMBL/GenBank/DDBJ databases">
        <title>Species Delineation and Comparative Genomics within the Campylobacter ureolyticus Complex.</title>
        <authorList>
            <person name="Maki J."/>
            <person name="Howard M."/>
            <person name="Connelly S."/>
            <person name="Hardy D.J."/>
            <person name="Cameron A."/>
        </authorList>
    </citation>
    <scope>NUCLEOTIDE SEQUENCE</scope>
    <source>
        <strain evidence="13">URMC_787</strain>
    </source>
</reference>
<evidence type="ECO:0000313" key="13">
    <source>
        <dbReference type="EMBL" id="MCZ6160447.1"/>
    </source>
</evidence>
<proteinExistence type="inferred from homology"/>
<protein>
    <recommendedName>
        <fullName evidence="10">Ribosomal RNA small subunit methyltransferase E</fullName>
        <ecNumber evidence="10">2.1.1.193</ecNumber>
    </recommendedName>
</protein>
<dbReference type="Pfam" id="PF20260">
    <property type="entry name" value="PUA_4"/>
    <property type="match status" value="1"/>
</dbReference>
<evidence type="ECO:0000313" key="14">
    <source>
        <dbReference type="Proteomes" id="UP001075225"/>
    </source>
</evidence>
<evidence type="ECO:0000256" key="6">
    <source>
        <dbReference type="ARBA" id="ARBA00022679"/>
    </source>
</evidence>
<dbReference type="Pfam" id="PF04452">
    <property type="entry name" value="Methyltrans_RNA"/>
    <property type="match status" value="1"/>
</dbReference>
<dbReference type="GO" id="GO:0070475">
    <property type="term" value="P:rRNA base methylation"/>
    <property type="evidence" value="ECO:0007669"/>
    <property type="project" value="TreeGrafter"/>
</dbReference>
<comment type="similarity">
    <text evidence="2 10">Belongs to the RNA methyltransferase RsmE family.</text>
</comment>
<dbReference type="EMBL" id="JAPXGO010000008">
    <property type="protein sequence ID" value="MCZ6160447.1"/>
    <property type="molecule type" value="Genomic_DNA"/>
</dbReference>
<dbReference type="Proteomes" id="UP001075225">
    <property type="component" value="Unassembled WGS sequence"/>
</dbReference>
<accession>A0A9Q4PSW7</accession>
<dbReference type="AlphaFoldDB" id="A0A9Q4PSW7"/>
<evidence type="ECO:0000256" key="2">
    <source>
        <dbReference type="ARBA" id="ARBA00005528"/>
    </source>
</evidence>
<evidence type="ECO:0000256" key="7">
    <source>
        <dbReference type="ARBA" id="ARBA00022691"/>
    </source>
</evidence>
<dbReference type="RefSeq" id="WP_269485063.1">
    <property type="nucleotide sequence ID" value="NZ_JAPXGO010000008.1"/>
</dbReference>
<keyword evidence="5 10" id="KW-0489">Methyltransferase</keyword>
<dbReference type="CDD" id="cd18084">
    <property type="entry name" value="RsmE-like"/>
    <property type="match status" value="1"/>
</dbReference>
<evidence type="ECO:0000256" key="9">
    <source>
        <dbReference type="ARBA" id="ARBA00047944"/>
    </source>
</evidence>
<organism evidence="13 14">
    <name type="scientific">Campylobacter ureolyticus</name>
    <dbReference type="NCBI Taxonomy" id="827"/>
    <lineage>
        <taxon>Bacteria</taxon>
        <taxon>Pseudomonadati</taxon>
        <taxon>Campylobacterota</taxon>
        <taxon>Epsilonproteobacteria</taxon>
        <taxon>Campylobacterales</taxon>
        <taxon>Campylobacteraceae</taxon>
        <taxon>Campylobacter</taxon>
    </lineage>
</organism>
<comment type="function">
    <text evidence="8 10">Specifically methylates the N3 position of the uracil ring of uridine 1498 (m3U1498) in 16S rRNA. Acts on the fully assembled 30S ribosomal subunit.</text>
</comment>
<comment type="caution">
    <text evidence="13">The sequence shown here is derived from an EMBL/GenBank/DDBJ whole genome shotgun (WGS) entry which is preliminary data.</text>
</comment>
<evidence type="ECO:0000256" key="8">
    <source>
        <dbReference type="ARBA" id="ARBA00025699"/>
    </source>
</evidence>
<dbReference type="InterPro" id="IPR006700">
    <property type="entry name" value="RsmE"/>
</dbReference>
<sequence length="216" mass="25051">MVFLYDENAGNEFLQINDFKHLKARRVGVGERIDIRNLKDNYNYIYEITEISKKQMSLELIFKHTLPNDELFLSLAWAVIDPAVIEKTLPTLNEMGVKKIFFIYTDFSQKNFKLDTQRFKRILINSSQQCGRNSIMEFEIYKSFDEFLGKFSDVVLVDFEGVKEANFSKDKIYFIGPEGGFSDDERQKVKEKVLLNSPFILKSNSAIIGVASKILL</sequence>
<evidence type="ECO:0000256" key="4">
    <source>
        <dbReference type="ARBA" id="ARBA00022552"/>
    </source>
</evidence>
<dbReference type="InterPro" id="IPR046886">
    <property type="entry name" value="RsmE_MTase_dom"/>
</dbReference>
<evidence type="ECO:0000256" key="5">
    <source>
        <dbReference type="ARBA" id="ARBA00022603"/>
    </source>
</evidence>
<keyword evidence="4 10" id="KW-0698">rRNA processing</keyword>
<feature type="domain" description="Ribosomal RNA small subunit methyltransferase E methyltransferase" evidence="11">
    <location>
        <begin position="72"/>
        <end position="212"/>
    </location>
</feature>
<dbReference type="NCBIfam" id="NF008695">
    <property type="entry name" value="PRK11713.3-3"/>
    <property type="match status" value="1"/>
</dbReference>
<dbReference type="InterPro" id="IPR029028">
    <property type="entry name" value="Alpha/beta_knot_MTases"/>
</dbReference>
<evidence type="ECO:0000256" key="3">
    <source>
        <dbReference type="ARBA" id="ARBA00022490"/>
    </source>
</evidence>
<dbReference type="Gene3D" id="3.40.1280.10">
    <property type="match status" value="1"/>
</dbReference>
<dbReference type="GO" id="GO:0005737">
    <property type="term" value="C:cytoplasm"/>
    <property type="evidence" value="ECO:0007669"/>
    <property type="project" value="UniProtKB-SubCell"/>
</dbReference>
<dbReference type="PANTHER" id="PTHR30027">
    <property type="entry name" value="RIBOSOMAL RNA SMALL SUBUNIT METHYLTRANSFERASE E"/>
    <property type="match status" value="1"/>
</dbReference>
<dbReference type="InterPro" id="IPR046887">
    <property type="entry name" value="RsmE_PUA-like"/>
</dbReference>
<keyword evidence="6 10" id="KW-0808">Transferase</keyword>